<organism evidence="1 2">
    <name type="scientific">Candidatus Phytoplasma melaleucae</name>
    <dbReference type="NCBI Taxonomy" id="2982630"/>
    <lineage>
        <taxon>Bacteria</taxon>
        <taxon>Bacillati</taxon>
        <taxon>Mycoplasmatota</taxon>
        <taxon>Mollicutes</taxon>
        <taxon>Acholeplasmatales</taxon>
        <taxon>Acholeplasmataceae</taxon>
        <taxon>Candidatus Phytoplasma</taxon>
    </lineage>
</organism>
<comment type="caution">
    <text evidence="1">The sequence shown here is derived from an EMBL/GenBank/DDBJ whole genome shotgun (WGS) entry which is preliminary data.</text>
</comment>
<dbReference type="RefSeq" id="WP_304515271.1">
    <property type="nucleotide sequence ID" value="NZ_JAOSID010000003.1"/>
</dbReference>
<dbReference type="EMBL" id="JAOSID010000003">
    <property type="protein sequence ID" value="MDO8168068.1"/>
    <property type="molecule type" value="Genomic_DNA"/>
</dbReference>
<proteinExistence type="predicted"/>
<evidence type="ECO:0000313" key="2">
    <source>
        <dbReference type="Proteomes" id="UP001172036"/>
    </source>
</evidence>
<dbReference type="Proteomes" id="UP001172036">
    <property type="component" value="Unassembled WGS sequence"/>
</dbReference>
<sequence>MVIFVVTILAVVFLVICGDTTELLEETNSSDEPVIEQIDENLSENPLLTITEETNDIQDASKTTTQDKVRKFGHLI</sequence>
<keyword evidence="2" id="KW-1185">Reference proteome</keyword>
<evidence type="ECO:0008006" key="3">
    <source>
        <dbReference type="Google" id="ProtNLM"/>
    </source>
</evidence>
<accession>A0ABT9DDZ1</accession>
<evidence type="ECO:0000313" key="1">
    <source>
        <dbReference type="EMBL" id="MDO8168068.1"/>
    </source>
</evidence>
<reference evidence="1 2" key="1">
    <citation type="journal article" date="2023" name="Int. J. Syst. Evol. Microbiol.">
        <title>The observation of taxonomic boundaries for the 16SrII and 16SrXXV phytoplasmas using genome-based delimitation.</title>
        <authorList>
            <person name="Rodrigues Jardim B."/>
            <person name="Tran-Nguyen L.T.T."/>
            <person name="Gambley C."/>
            <person name="Al-Sadi A.M."/>
            <person name="Al-Subhi A.M."/>
            <person name="Foissac X."/>
            <person name="Salar P."/>
            <person name="Cai H."/>
            <person name="Yang J.Y."/>
            <person name="Davis R."/>
            <person name="Jones L."/>
            <person name="Rodoni B."/>
            <person name="Constable F.E."/>
        </authorList>
    </citation>
    <scope>NUCLEOTIDE SEQUENCE [LARGE SCALE GENOMIC DNA]</scope>
    <source>
        <strain evidence="1">BAWM-155c</strain>
    </source>
</reference>
<gene>
    <name evidence="1" type="ORF">OC680_01035</name>
</gene>
<name>A0ABT9DDZ1_9MOLU</name>
<protein>
    <recommendedName>
        <fullName evidence="3">Secreted protein</fullName>
    </recommendedName>
</protein>